<feature type="region of interest" description="Disordered" evidence="1">
    <location>
        <begin position="145"/>
        <end position="169"/>
    </location>
</feature>
<evidence type="ECO:0000256" key="1">
    <source>
        <dbReference type="SAM" id="MobiDB-lite"/>
    </source>
</evidence>
<name>A0A9N8WQ37_9GLOM</name>
<dbReference type="EMBL" id="CAJVPI010000155">
    <property type="protein sequence ID" value="CAG8490910.1"/>
    <property type="molecule type" value="Genomic_DNA"/>
</dbReference>
<dbReference type="Proteomes" id="UP000789739">
    <property type="component" value="Unassembled WGS sequence"/>
</dbReference>
<feature type="region of interest" description="Disordered" evidence="1">
    <location>
        <begin position="17"/>
        <end position="46"/>
    </location>
</feature>
<feature type="non-terminal residue" evidence="2">
    <location>
        <position position="169"/>
    </location>
</feature>
<dbReference type="AlphaFoldDB" id="A0A9N8WQ37"/>
<organism evidence="2 3">
    <name type="scientific">Paraglomus brasilianum</name>
    <dbReference type="NCBI Taxonomy" id="144538"/>
    <lineage>
        <taxon>Eukaryota</taxon>
        <taxon>Fungi</taxon>
        <taxon>Fungi incertae sedis</taxon>
        <taxon>Mucoromycota</taxon>
        <taxon>Glomeromycotina</taxon>
        <taxon>Glomeromycetes</taxon>
        <taxon>Paraglomerales</taxon>
        <taxon>Paraglomeraceae</taxon>
        <taxon>Paraglomus</taxon>
    </lineage>
</organism>
<proteinExistence type="predicted"/>
<keyword evidence="3" id="KW-1185">Reference proteome</keyword>
<reference evidence="2" key="1">
    <citation type="submission" date="2021-06" db="EMBL/GenBank/DDBJ databases">
        <authorList>
            <person name="Kallberg Y."/>
            <person name="Tangrot J."/>
            <person name="Rosling A."/>
        </authorList>
    </citation>
    <scope>NUCLEOTIDE SEQUENCE</scope>
    <source>
        <strain evidence="2">BR232B</strain>
    </source>
</reference>
<protein>
    <submittedName>
        <fullName evidence="2">8741_t:CDS:1</fullName>
    </submittedName>
</protein>
<accession>A0A9N8WQ37</accession>
<evidence type="ECO:0000313" key="3">
    <source>
        <dbReference type="Proteomes" id="UP000789739"/>
    </source>
</evidence>
<feature type="compositionally biased region" description="Basic and acidic residues" evidence="1">
    <location>
        <begin position="148"/>
        <end position="169"/>
    </location>
</feature>
<evidence type="ECO:0000313" key="2">
    <source>
        <dbReference type="EMBL" id="CAG8490910.1"/>
    </source>
</evidence>
<sequence length="169" mass="18650">MGPAIILDGFFDGYYSSPSTNPYPQRTDLESGSVPPTYENEPPATEPIAWHGQKHEAPAAAFEAGEKFTRDYPPQEKLPSDSDISYIINKGGAPAYRFELGPQVGTRQQPSVLNDGRLIQFHGKEDTMVQTNHPLFVPSLTADAISTTRDESSESSESKDVNYEKDKKN</sequence>
<gene>
    <name evidence="2" type="ORF">PBRASI_LOCUS2101</name>
</gene>
<comment type="caution">
    <text evidence="2">The sequence shown here is derived from an EMBL/GenBank/DDBJ whole genome shotgun (WGS) entry which is preliminary data.</text>
</comment>